<dbReference type="InterPro" id="IPR006140">
    <property type="entry name" value="D-isomer_DH_NAD-bd"/>
</dbReference>
<evidence type="ECO:0000256" key="4">
    <source>
        <dbReference type="RuleBase" id="RU003719"/>
    </source>
</evidence>
<feature type="domain" description="D-isomer specific 2-hydroxyacid dehydrogenase catalytic" evidence="6">
    <location>
        <begin position="83"/>
        <end position="393"/>
    </location>
</feature>
<dbReference type="SUPFAM" id="SSF51735">
    <property type="entry name" value="NAD(P)-binding Rossmann-fold domains"/>
    <property type="match status" value="1"/>
</dbReference>
<keyword evidence="9" id="KW-1185">Reference proteome</keyword>
<dbReference type="InterPro" id="IPR036291">
    <property type="entry name" value="NAD(P)-bd_dom_sf"/>
</dbReference>
<evidence type="ECO:0000256" key="5">
    <source>
        <dbReference type="SAM" id="MobiDB-lite"/>
    </source>
</evidence>
<proteinExistence type="inferred from homology"/>
<gene>
    <name evidence="8" type="ORF">E3E12_07515</name>
</gene>
<accession>A0A4Y6UBV4</accession>
<evidence type="ECO:0000256" key="2">
    <source>
        <dbReference type="ARBA" id="ARBA00023002"/>
    </source>
</evidence>
<dbReference type="KEGG" id="swf:E3E12_07515"/>
<evidence type="ECO:0000259" key="6">
    <source>
        <dbReference type="Pfam" id="PF00389"/>
    </source>
</evidence>
<comment type="similarity">
    <text evidence="4">Belongs to the D-isomer specific 2-hydroxyacid dehydrogenase family.</text>
</comment>
<sequence>MAPRLILQRHVTSSPKAARIWLPSSGPRPARLTKAEAVPPQPPHRAAQRPTQRNSTMVEKVEMVNKVDNTALKGAQPDKPLLLVLEAFSPEALQAMAAHFTLIIMPSPQWPDAASLAPVAGSITAIATAGAPGVPQPIMDMLPNLKMVAVNGVGTDAINLQACKERGIAVSTTQGLQTDAVADMAMALLLAVKRHVVFNDRYVREGLWATKGYPPLGSGLAGNKLGLVGYGTIGQAIAERARAFRMEVGYFCRHEVAGQKGAGARFFPALAEMASWCDDLVLILPGGPATQNLVDGAILRALGAQGCLVNVARGSVVDEPALLKALQERTIMGAGLDVFWNEPDINKAFFSLDNVVLSPHQGSATIQTRVAMARNVLDNLLAFFADRPLLTPVKL</sequence>
<feature type="domain" description="D-isomer specific 2-hydroxyacid dehydrogenase NAD-binding" evidence="7">
    <location>
        <begin position="186"/>
        <end position="362"/>
    </location>
</feature>
<dbReference type="AlphaFoldDB" id="A0A4Y6UBV4"/>
<feature type="compositionally biased region" description="Low complexity" evidence="5">
    <location>
        <begin position="44"/>
        <end position="53"/>
    </location>
</feature>
<feature type="region of interest" description="Disordered" evidence="5">
    <location>
        <begin position="19"/>
        <end position="54"/>
    </location>
</feature>
<reference evidence="8 9" key="1">
    <citation type="submission" date="2019-03" db="EMBL/GenBank/DDBJ databases">
        <title>The complete genome sequence of Swingsia_sp. F3b2 LMG30590(T).</title>
        <authorList>
            <person name="Chua K.-O."/>
            <person name="Chan K.-G."/>
            <person name="See-Too W.-S."/>
        </authorList>
    </citation>
    <scope>NUCLEOTIDE SEQUENCE [LARGE SCALE GENOMIC DNA]</scope>
    <source>
        <strain evidence="8 9">F3b2</strain>
    </source>
</reference>
<dbReference type="PANTHER" id="PTHR10996">
    <property type="entry name" value="2-HYDROXYACID DEHYDROGENASE-RELATED"/>
    <property type="match status" value="1"/>
</dbReference>
<dbReference type="GO" id="GO:0016618">
    <property type="term" value="F:hydroxypyruvate reductase [NAD(P)H] activity"/>
    <property type="evidence" value="ECO:0007669"/>
    <property type="project" value="TreeGrafter"/>
</dbReference>
<name>A0A4Y6UBV4_9PROT</name>
<dbReference type="Pfam" id="PF00389">
    <property type="entry name" value="2-Hacid_dh"/>
    <property type="match status" value="1"/>
</dbReference>
<evidence type="ECO:0000313" key="9">
    <source>
        <dbReference type="Proteomes" id="UP000318709"/>
    </source>
</evidence>
<dbReference type="Gene3D" id="3.40.50.720">
    <property type="entry name" value="NAD(P)-binding Rossmann-like Domain"/>
    <property type="match status" value="2"/>
</dbReference>
<dbReference type="InterPro" id="IPR006139">
    <property type="entry name" value="D-isomer_2_OHA_DH_cat_dom"/>
</dbReference>
<dbReference type="EMBL" id="CP038231">
    <property type="protein sequence ID" value="QDH14048.1"/>
    <property type="molecule type" value="Genomic_DNA"/>
</dbReference>
<dbReference type="OrthoDB" id="9793626at2"/>
<evidence type="ECO:0000313" key="8">
    <source>
        <dbReference type="EMBL" id="QDH14048.1"/>
    </source>
</evidence>
<dbReference type="PANTHER" id="PTHR10996:SF178">
    <property type="entry name" value="2-HYDROXYACID DEHYDROGENASE YGL185C-RELATED"/>
    <property type="match status" value="1"/>
</dbReference>
<dbReference type="GO" id="GO:0005829">
    <property type="term" value="C:cytosol"/>
    <property type="evidence" value="ECO:0007669"/>
    <property type="project" value="TreeGrafter"/>
</dbReference>
<dbReference type="FunFam" id="3.40.50.720:FF:000213">
    <property type="entry name" value="Putative 2-hydroxyacid dehydrogenase"/>
    <property type="match status" value="1"/>
</dbReference>
<keyword evidence="1" id="KW-0521">NADP</keyword>
<organism evidence="8 9">
    <name type="scientific">Formicincola oecophyllae</name>
    <dbReference type="NCBI Taxonomy" id="2558361"/>
    <lineage>
        <taxon>Bacteria</taxon>
        <taxon>Pseudomonadati</taxon>
        <taxon>Pseudomonadota</taxon>
        <taxon>Alphaproteobacteria</taxon>
        <taxon>Acetobacterales</taxon>
        <taxon>Acetobacteraceae</taxon>
        <taxon>Formicincola</taxon>
    </lineage>
</organism>
<evidence type="ECO:0000256" key="1">
    <source>
        <dbReference type="ARBA" id="ARBA00022857"/>
    </source>
</evidence>
<dbReference type="GO" id="GO:0030267">
    <property type="term" value="F:glyoxylate reductase (NADPH) activity"/>
    <property type="evidence" value="ECO:0007669"/>
    <property type="project" value="TreeGrafter"/>
</dbReference>
<dbReference type="InterPro" id="IPR050223">
    <property type="entry name" value="D-isomer_2-hydroxyacid_DH"/>
</dbReference>
<dbReference type="SUPFAM" id="SSF52283">
    <property type="entry name" value="Formate/glycerate dehydrogenase catalytic domain-like"/>
    <property type="match status" value="1"/>
</dbReference>
<protein>
    <submittedName>
        <fullName evidence="8">2-hydroxyacid dehydrogenase</fullName>
    </submittedName>
</protein>
<evidence type="ECO:0000256" key="3">
    <source>
        <dbReference type="ARBA" id="ARBA00023027"/>
    </source>
</evidence>
<dbReference type="Pfam" id="PF02826">
    <property type="entry name" value="2-Hacid_dh_C"/>
    <property type="match status" value="1"/>
</dbReference>
<dbReference type="Proteomes" id="UP000318709">
    <property type="component" value="Chromosome"/>
</dbReference>
<evidence type="ECO:0000259" key="7">
    <source>
        <dbReference type="Pfam" id="PF02826"/>
    </source>
</evidence>
<dbReference type="CDD" id="cd12156">
    <property type="entry name" value="HPPR"/>
    <property type="match status" value="1"/>
</dbReference>
<keyword evidence="2 4" id="KW-0560">Oxidoreductase</keyword>
<dbReference type="GO" id="GO:0051287">
    <property type="term" value="F:NAD binding"/>
    <property type="evidence" value="ECO:0007669"/>
    <property type="project" value="InterPro"/>
</dbReference>
<keyword evidence="3" id="KW-0520">NAD</keyword>